<dbReference type="InterPro" id="IPR053158">
    <property type="entry name" value="CapK_Type1_Caps_Biosynth"/>
</dbReference>
<dbReference type="EMBL" id="JTEO01000002">
    <property type="protein sequence ID" value="MCQ6962315.1"/>
    <property type="molecule type" value="Genomic_DNA"/>
</dbReference>
<dbReference type="Proteomes" id="UP001206983">
    <property type="component" value="Unassembled WGS sequence"/>
</dbReference>
<evidence type="ECO:0000313" key="1">
    <source>
        <dbReference type="EMBL" id="MCQ6962315.1"/>
    </source>
</evidence>
<dbReference type="SUPFAM" id="SSF56801">
    <property type="entry name" value="Acetyl-CoA synthetase-like"/>
    <property type="match status" value="1"/>
</dbReference>
<keyword evidence="2" id="KW-1185">Reference proteome</keyword>
<dbReference type="PANTHER" id="PTHR36932:SF1">
    <property type="entry name" value="CAPSULAR POLYSACCHARIDE BIOSYNTHESIS PROTEIN"/>
    <property type="match status" value="1"/>
</dbReference>
<proteinExistence type="predicted"/>
<dbReference type="PANTHER" id="PTHR36932">
    <property type="entry name" value="CAPSULAR POLYSACCHARIDE BIOSYNTHESIS PROTEIN"/>
    <property type="match status" value="1"/>
</dbReference>
<sequence>MPIDSILSRHLIFPAGDYIKRTKSLQYLKYLNRTQWLKPEELRQIQEQKLRHLIEYAYNNVPYYHKLFRSNGLTPDQIRTVDDLSKIPPLTKDLIRANGPDLLSSSVSRMYRNTSGGTTGDPLVSYKDLNTMGCSLSSTYRGWSWGGYNPGDRYATLWRSPDTINKYSSGINRVQNALRRNLLLNCFDIGRENMYAHAVTLNKYKPKIIRSSPSAGFAMAEFLGAESVERPSPMAFFTAAEKLYSFQRKRIESIFSCDVFDSYGSNEIRAMAYECEEHCGYHISVENVVIEFLSNGEKTSPGELGEIIITDLTNFAMPFLRYRIGDVGIPSDETCSCGRGLPLLHSIEGRSNSIVQTKDKGLLKSSFFADLLIDSHLVENFQIIQNSPSSADVRIQGSDASEREKILLLLRENLGEFDINLSHVSHIEPARSGKLQLVISNIPLEL</sequence>
<reference evidence="1 2" key="1">
    <citation type="journal article" date="2011" name="Appl. Environ. Microbiol.">
        <title>Methanogenic archaea isolated from Taiwan's Chelungpu fault.</title>
        <authorList>
            <person name="Wu S.Y."/>
            <person name="Lai M.C."/>
        </authorList>
    </citation>
    <scope>NUCLEOTIDE SEQUENCE [LARGE SCALE GENOMIC DNA]</scope>
    <source>
        <strain evidence="1 2">St545Mb</strain>
    </source>
</reference>
<organism evidence="1 2">
    <name type="scientific">Methanolobus chelungpuianus</name>
    <dbReference type="NCBI Taxonomy" id="502115"/>
    <lineage>
        <taxon>Archaea</taxon>
        <taxon>Methanobacteriati</taxon>
        <taxon>Methanobacteriota</taxon>
        <taxon>Stenosarchaea group</taxon>
        <taxon>Methanomicrobia</taxon>
        <taxon>Methanosarcinales</taxon>
        <taxon>Methanosarcinaceae</taxon>
        <taxon>Methanolobus</taxon>
    </lineage>
</organism>
<dbReference type="AlphaFoldDB" id="A0AAE3KWA0"/>
<evidence type="ECO:0008006" key="3">
    <source>
        <dbReference type="Google" id="ProtNLM"/>
    </source>
</evidence>
<evidence type="ECO:0000313" key="2">
    <source>
        <dbReference type="Proteomes" id="UP001206983"/>
    </source>
</evidence>
<accession>A0AAE3KWA0</accession>
<protein>
    <recommendedName>
        <fullName evidence="3">Capsule biosynthesis protein CapK</fullName>
    </recommendedName>
</protein>
<gene>
    <name evidence="1" type="ORF">PV02_04200</name>
</gene>
<dbReference type="Gene3D" id="3.40.50.12780">
    <property type="entry name" value="N-terminal domain of ligase-like"/>
    <property type="match status" value="1"/>
</dbReference>
<name>A0AAE3KWA0_9EURY</name>
<dbReference type="InterPro" id="IPR042099">
    <property type="entry name" value="ANL_N_sf"/>
</dbReference>
<dbReference type="RefSeq" id="WP_256622112.1">
    <property type="nucleotide sequence ID" value="NZ_JTEO01000002.1"/>
</dbReference>
<comment type="caution">
    <text evidence="1">The sequence shown here is derived from an EMBL/GenBank/DDBJ whole genome shotgun (WGS) entry which is preliminary data.</text>
</comment>